<dbReference type="PANTHER" id="PTHR44688">
    <property type="entry name" value="DNA-BINDING TRANSCRIPTIONAL ACTIVATOR DEVR_DOSR"/>
    <property type="match status" value="1"/>
</dbReference>
<name>A0A5D9C349_9SPHN</name>
<keyword evidence="5" id="KW-0812">Transmembrane</keyword>
<dbReference type="InterPro" id="IPR036388">
    <property type="entry name" value="WH-like_DNA-bd_sf"/>
</dbReference>
<dbReference type="PRINTS" id="PR00038">
    <property type="entry name" value="HTHLUXR"/>
</dbReference>
<evidence type="ECO:0000259" key="6">
    <source>
        <dbReference type="PROSITE" id="PS50043"/>
    </source>
</evidence>
<dbReference type="Gene3D" id="1.10.10.10">
    <property type="entry name" value="Winged helix-like DNA-binding domain superfamily/Winged helix DNA-binding domain"/>
    <property type="match status" value="1"/>
</dbReference>
<comment type="caution">
    <text evidence="7">The sequence shown here is derived from an EMBL/GenBank/DDBJ whole genome shotgun (WGS) entry which is preliminary data.</text>
</comment>
<dbReference type="RefSeq" id="WP_149522763.1">
    <property type="nucleotide sequence ID" value="NZ_VTOU01000003.1"/>
</dbReference>
<feature type="transmembrane region" description="Helical" evidence="5">
    <location>
        <begin position="154"/>
        <end position="177"/>
    </location>
</feature>
<evidence type="ECO:0000256" key="4">
    <source>
        <dbReference type="SAM" id="MobiDB-lite"/>
    </source>
</evidence>
<keyword evidence="2" id="KW-0238">DNA-binding</keyword>
<evidence type="ECO:0000256" key="3">
    <source>
        <dbReference type="ARBA" id="ARBA00023163"/>
    </source>
</evidence>
<accession>A0A5D9C349</accession>
<evidence type="ECO:0000256" key="2">
    <source>
        <dbReference type="ARBA" id="ARBA00023125"/>
    </source>
</evidence>
<keyword evidence="1" id="KW-0805">Transcription regulation</keyword>
<keyword evidence="5" id="KW-1133">Transmembrane helix</keyword>
<dbReference type="SUPFAM" id="SSF46894">
    <property type="entry name" value="C-terminal effector domain of the bipartite response regulators"/>
    <property type="match status" value="1"/>
</dbReference>
<feature type="region of interest" description="Disordered" evidence="4">
    <location>
        <begin position="64"/>
        <end position="86"/>
    </location>
</feature>
<dbReference type="SMART" id="SM00421">
    <property type="entry name" value="HTH_LUXR"/>
    <property type="match status" value="1"/>
</dbReference>
<dbReference type="AlphaFoldDB" id="A0A5D9C349"/>
<evidence type="ECO:0000256" key="5">
    <source>
        <dbReference type="SAM" id="Phobius"/>
    </source>
</evidence>
<dbReference type="Pfam" id="PF00196">
    <property type="entry name" value="GerE"/>
    <property type="match status" value="1"/>
</dbReference>
<evidence type="ECO:0000313" key="8">
    <source>
        <dbReference type="Proteomes" id="UP000322077"/>
    </source>
</evidence>
<dbReference type="EMBL" id="VTOU01000003">
    <property type="protein sequence ID" value="TZG25956.1"/>
    <property type="molecule type" value="Genomic_DNA"/>
</dbReference>
<protein>
    <submittedName>
        <fullName evidence="7">Helix-turn-helix transcriptional regulator</fullName>
    </submittedName>
</protein>
<dbReference type="PANTHER" id="PTHR44688:SF16">
    <property type="entry name" value="DNA-BINDING TRANSCRIPTIONAL ACTIVATOR DEVR_DOSR"/>
    <property type="match status" value="1"/>
</dbReference>
<dbReference type="InterPro" id="IPR000792">
    <property type="entry name" value="Tscrpt_reg_LuxR_C"/>
</dbReference>
<proteinExistence type="predicted"/>
<evidence type="ECO:0000256" key="1">
    <source>
        <dbReference type="ARBA" id="ARBA00023015"/>
    </source>
</evidence>
<dbReference type="PROSITE" id="PS50043">
    <property type="entry name" value="HTH_LUXR_2"/>
    <property type="match status" value="1"/>
</dbReference>
<keyword evidence="5" id="KW-0472">Membrane</keyword>
<sequence length="181" mass="20001">MDQTGADNLTDRQKECLRLAARPMTSKEIARELGLSPRTVDWHLDRAVLVLGASGRFDAARRLVQSEDSPPRSMPSEPPYNLLGPSGPLAGPLEPAILERSERQRSQLDIRVSEMSETQAVYRAGPQHRIRRVPLPFATREEPENELSGMERMAWVLVLGVVELVAFGACLGGLTALNHLL</sequence>
<feature type="domain" description="HTH luxR-type" evidence="6">
    <location>
        <begin position="2"/>
        <end position="67"/>
    </location>
</feature>
<evidence type="ECO:0000313" key="7">
    <source>
        <dbReference type="EMBL" id="TZG25956.1"/>
    </source>
</evidence>
<keyword evidence="8" id="KW-1185">Reference proteome</keyword>
<organism evidence="7 8">
    <name type="scientific">Sphingomonas montanisoli</name>
    <dbReference type="NCBI Taxonomy" id="2606412"/>
    <lineage>
        <taxon>Bacteria</taxon>
        <taxon>Pseudomonadati</taxon>
        <taxon>Pseudomonadota</taxon>
        <taxon>Alphaproteobacteria</taxon>
        <taxon>Sphingomonadales</taxon>
        <taxon>Sphingomonadaceae</taxon>
        <taxon>Sphingomonas</taxon>
    </lineage>
</organism>
<dbReference type="CDD" id="cd06170">
    <property type="entry name" value="LuxR_C_like"/>
    <property type="match status" value="1"/>
</dbReference>
<keyword evidence="3" id="KW-0804">Transcription</keyword>
<dbReference type="GO" id="GO:0006355">
    <property type="term" value="P:regulation of DNA-templated transcription"/>
    <property type="evidence" value="ECO:0007669"/>
    <property type="project" value="InterPro"/>
</dbReference>
<reference evidence="7 8" key="1">
    <citation type="submission" date="2019-08" db="EMBL/GenBank/DDBJ databases">
        <authorList>
            <person name="Wang G."/>
            <person name="Xu Z."/>
        </authorList>
    </citation>
    <scope>NUCLEOTIDE SEQUENCE [LARGE SCALE GENOMIC DNA]</scope>
    <source>
        <strain evidence="7 8">ZX</strain>
    </source>
</reference>
<dbReference type="GO" id="GO:0003677">
    <property type="term" value="F:DNA binding"/>
    <property type="evidence" value="ECO:0007669"/>
    <property type="project" value="UniProtKB-KW"/>
</dbReference>
<dbReference type="InterPro" id="IPR016032">
    <property type="entry name" value="Sig_transdc_resp-reg_C-effctor"/>
</dbReference>
<gene>
    <name evidence="7" type="ORF">FYJ91_13360</name>
</gene>
<dbReference type="Proteomes" id="UP000322077">
    <property type="component" value="Unassembled WGS sequence"/>
</dbReference>